<dbReference type="PANTHER" id="PTHR45831">
    <property type="entry name" value="LD24721P"/>
    <property type="match status" value="1"/>
</dbReference>
<dbReference type="PROSITE" id="PS50181">
    <property type="entry name" value="FBOX"/>
    <property type="match status" value="1"/>
</dbReference>
<dbReference type="AlphaFoldDB" id="A0A4S8MFC1"/>
<dbReference type="PANTHER" id="PTHR45831:SF2">
    <property type="entry name" value="LD24721P"/>
    <property type="match status" value="1"/>
</dbReference>
<name>A0A4S8MFC1_DENBC</name>
<dbReference type="SUPFAM" id="SSF52047">
    <property type="entry name" value="RNI-like"/>
    <property type="match status" value="1"/>
</dbReference>
<dbReference type="OrthoDB" id="2423701at2759"/>
<dbReference type="Gene3D" id="3.80.10.10">
    <property type="entry name" value="Ribonuclease Inhibitor"/>
    <property type="match status" value="1"/>
</dbReference>
<dbReference type="Gene3D" id="1.25.40.10">
    <property type="entry name" value="Tetratricopeptide repeat domain"/>
    <property type="match status" value="1"/>
</dbReference>
<keyword evidence="5" id="KW-1185">Reference proteome</keyword>
<dbReference type="SMART" id="SM00028">
    <property type="entry name" value="TPR"/>
    <property type="match status" value="3"/>
</dbReference>
<accession>A0A4S8MFC1</accession>
<dbReference type="Proteomes" id="UP000297245">
    <property type="component" value="Unassembled WGS sequence"/>
</dbReference>
<dbReference type="GO" id="GO:0016020">
    <property type="term" value="C:membrane"/>
    <property type="evidence" value="ECO:0007669"/>
    <property type="project" value="TreeGrafter"/>
</dbReference>
<feature type="domain" description="F-box" evidence="3">
    <location>
        <begin position="128"/>
        <end position="178"/>
    </location>
</feature>
<evidence type="ECO:0000256" key="2">
    <source>
        <dbReference type="ARBA" id="ARBA00022803"/>
    </source>
</evidence>
<dbReference type="SUPFAM" id="SSF81383">
    <property type="entry name" value="F-box domain"/>
    <property type="match status" value="1"/>
</dbReference>
<organism evidence="4 5">
    <name type="scientific">Dendrothele bispora (strain CBS 962.96)</name>
    <dbReference type="NCBI Taxonomy" id="1314807"/>
    <lineage>
        <taxon>Eukaryota</taxon>
        <taxon>Fungi</taxon>
        <taxon>Dikarya</taxon>
        <taxon>Basidiomycota</taxon>
        <taxon>Agaricomycotina</taxon>
        <taxon>Agaricomycetes</taxon>
        <taxon>Agaricomycetidae</taxon>
        <taxon>Agaricales</taxon>
        <taxon>Agaricales incertae sedis</taxon>
        <taxon>Dendrothele</taxon>
    </lineage>
</organism>
<proteinExistence type="predicted"/>
<dbReference type="GO" id="GO:0060090">
    <property type="term" value="F:molecular adaptor activity"/>
    <property type="evidence" value="ECO:0007669"/>
    <property type="project" value="TreeGrafter"/>
</dbReference>
<evidence type="ECO:0000259" key="3">
    <source>
        <dbReference type="PROSITE" id="PS50181"/>
    </source>
</evidence>
<dbReference type="InterPro" id="IPR032675">
    <property type="entry name" value="LRR_dom_sf"/>
</dbReference>
<reference evidence="4 5" key="1">
    <citation type="journal article" date="2019" name="Nat. Ecol. Evol.">
        <title>Megaphylogeny resolves global patterns of mushroom evolution.</title>
        <authorList>
            <person name="Varga T."/>
            <person name="Krizsan K."/>
            <person name="Foldi C."/>
            <person name="Dima B."/>
            <person name="Sanchez-Garcia M."/>
            <person name="Sanchez-Ramirez S."/>
            <person name="Szollosi G.J."/>
            <person name="Szarkandi J.G."/>
            <person name="Papp V."/>
            <person name="Albert L."/>
            <person name="Andreopoulos W."/>
            <person name="Angelini C."/>
            <person name="Antonin V."/>
            <person name="Barry K.W."/>
            <person name="Bougher N.L."/>
            <person name="Buchanan P."/>
            <person name="Buyck B."/>
            <person name="Bense V."/>
            <person name="Catcheside P."/>
            <person name="Chovatia M."/>
            <person name="Cooper J."/>
            <person name="Damon W."/>
            <person name="Desjardin D."/>
            <person name="Finy P."/>
            <person name="Geml J."/>
            <person name="Haridas S."/>
            <person name="Hughes K."/>
            <person name="Justo A."/>
            <person name="Karasinski D."/>
            <person name="Kautmanova I."/>
            <person name="Kiss B."/>
            <person name="Kocsube S."/>
            <person name="Kotiranta H."/>
            <person name="LaButti K.M."/>
            <person name="Lechner B.E."/>
            <person name="Liimatainen K."/>
            <person name="Lipzen A."/>
            <person name="Lukacs Z."/>
            <person name="Mihaltcheva S."/>
            <person name="Morgado L.N."/>
            <person name="Niskanen T."/>
            <person name="Noordeloos M.E."/>
            <person name="Ohm R.A."/>
            <person name="Ortiz-Santana B."/>
            <person name="Ovrebo C."/>
            <person name="Racz N."/>
            <person name="Riley R."/>
            <person name="Savchenko A."/>
            <person name="Shiryaev A."/>
            <person name="Soop K."/>
            <person name="Spirin V."/>
            <person name="Szebenyi C."/>
            <person name="Tomsovsky M."/>
            <person name="Tulloss R.E."/>
            <person name="Uehling J."/>
            <person name="Grigoriev I.V."/>
            <person name="Vagvolgyi C."/>
            <person name="Papp T."/>
            <person name="Martin F.M."/>
            <person name="Miettinen O."/>
            <person name="Hibbett D.S."/>
            <person name="Nagy L.G."/>
        </authorList>
    </citation>
    <scope>NUCLEOTIDE SEQUENCE [LARGE SCALE GENOMIC DNA]</scope>
    <source>
        <strain evidence="4 5">CBS 962.96</strain>
    </source>
</reference>
<evidence type="ECO:0000313" key="5">
    <source>
        <dbReference type="Proteomes" id="UP000297245"/>
    </source>
</evidence>
<dbReference type="InterPro" id="IPR011990">
    <property type="entry name" value="TPR-like_helical_dom_sf"/>
</dbReference>
<dbReference type="EMBL" id="ML179098">
    <property type="protein sequence ID" value="THV00849.1"/>
    <property type="molecule type" value="Genomic_DNA"/>
</dbReference>
<keyword evidence="2" id="KW-0802">TPR repeat</keyword>
<gene>
    <name evidence="4" type="ORF">K435DRAFT_431004</name>
</gene>
<dbReference type="Pfam" id="PF12937">
    <property type="entry name" value="F-box-like"/>
    <property type="match status" value="1"/>
</dbReference>
<dbReference type="GO" id="GO:0006620">
    <property type="term" value="P:post-translational protein targeting to endoplasmic reticulum membrane"/>
    <property type="evidence" value="ECO:0007669"/>
    <property type="project" value="TreeGrafter"/>
</dbReference>
<dbReference type="InterPro" id="IPR036047">
    <property type="entry name" value="F-box-like_dom_sf"/>
</dbReference>
<evidence type="ECO:0000256" key="1">
    <source>
        <dbReference type="ARBA" id="ARBA00022737"/>
    </source>
</evidence>
<dbReference type="InterPro" id="IPR001810">
    <property type="entry name" value="F-box_dom"/>
</dbReference>
<dbReference type="SUPFAM" id="SSF48452">
    <property type="entry name" value="TPR-like"/>
    <property type="match status" value="1"/>
</dbReference>
<dbReference type="Gene3D" id="1.20.1280.50">
    <property type="match status" value="1"/>
</dbReference>
<protein>
    <recommendedName>
        <fullName evidence="3">F-box domain-containing protein</fullName>
    </recommendedName>
</protein>
<sequence>MEWKKPFNKSVAAFKSKKYEQALKNLNQALQLGGSQQFIVYDSRAAIYEKLGRNKEALLDVKSAIRLAPSRWQSYARAARLFHQVSMWDKALSMVDVALKKIPAEPSPSRSELVALKEELEHSQKQATSHLAQLPVELLTEIFQLLVYDDVVNVVLLARICKHWRAVALNTPSLWSTLVLSKRRPVLKSSLWIQRSQGRILKLVLRETLLLDNGWSFDNLKGLRWDYLRICHLEHVDIEPYLRRSSRLDVLSNLTELSVRDIDILGRDPLLSRLDKPLQHLRLDNAFFQLTSLSNNITSLTSLVLRRAPRQTLDSLYKVLSANLFLEDLTIDYTTFTPFDEIPSVPLVLSHLATFELNGPGLNPDIYQVISFPAVQNVHVHEYFFFEKLLNRLLASDVKELVQLTIASCAISPSALVLLELLSKNSLLETITLNRLAGVASSILDALSSSPRLCPNLKHLDVSYCSEVMTGPLVNLVKSRLPPVVSESASGSVNTAPPFAVKQIEHLAVDGCPHIEPDFVPWFRKQLKYFSCIYQTKREARWKR</sequence>
<keyword evidence="1" id="KW-0677">Repeat</keyword>
<evidence type="ECO:0000313" key="4">
    <source>
        <dbReference type="EMBL" id="THV00849.1"/>
    </source>
</evidence>
<dbReference type="InterPro" id="IPR019734">
    <property type="entry name" value="TPR_rpt"/>
</dbReference>
<dbReference type="InterPro" id="IPR047150">
    <property type="entry name" value="SGT"/>
</dbReference>
<dbReference type="GO" id="GO:0072380">
    <property type="term" value="C:TRC complex"/>
    <property type="evidence" value="ECO:0007669"/>
    <property type="project" value="TreeGrafter"/>
</dbReference>